<evidence type="ECO:0000313" key="2">
    <source>
        <dbReference type="Proteomes" id="UP000317429"/>
    </source>
</evidence>
<proteinExistence type="predicted"/>
<evidence type="ECO:0000313" key="1">
    <source>
        <dbReference type="EMBL" id="QDU89587.1"/>
    </source>
</evidence>
<dbReference type="KEGG" id="pnd:Pla175_29790"/>
<organism evidence="1 2">
    <name type="scientific">Pirellulimonas nuda</name>
    <dbReference type="NCBI Taxonomy" id="2528009"/>
    <lineage>
        <taxon>Bacteria</taxon>
        <taxon>Pseudomonadati</taxon>
        <taxon>Planctomycetota</taxon>
        <taxon>Planctomycetia</taxon>
        <taxon>Pirellulales</taxon>
        <taxon>Lacipirellulaceae</taxon>
        <taxon>Pirellulimonas</taxon>
    </lineage>
</organism>
<keyword evidence="2" id="KW-1185">Reference proteome</keyword>
<dbReference type="RefSeq" id="WP_145286414.1">
    <property type="nucleotide sequence ID" value="NZ_CP036291.1"/>
</dbReference>
<sequence>MTSLQRTLVLIATLPLTVGCGGPPPPPIVPAGGVVTLNGQPLPMAQVRFIPQIDQGAGYIATGVTDQEGRYELTCDGEPGACAAATSITVSEGDAPPELMGENAQRELAVYRKSLKNRPIPTGYASPVSSPLTAEVTADQAQYDLELTR</sequence>
<reference evidence="1 2" key="1">
    <citation type="submission" date="2019-02" db="EMBL/GenBank/DDBJ databases">
        <title>Deep-cultivation of Planctomycetes and their phenomic and genomic characterization uncovers novel biology.</title>
        <authorList>
            <person name="Wiegand S."/>
            <person name="Jogler M."/>
            <person name="Boedeker C."/>
            <person name="Pinto D."/>
            <person name="Vollmers J."/>
            <person name="Rivas-Marin E."/>
            <person name="Kohn T."/>
            <person name="Peeters S.H."/>
            <person name="Heuer A."/>
            <person name="Rast P."/>
            <person name="Oberbeckmann S."/>
            <person name="Bunk B."/>
            <person name="Jeske O."/>
            <person name="Meyerdierks A."/>
            <person name="Storesund J.E."/>
            <person name="Kallscheuer N."/>
            <person name="Luecker S."/>
            <person name="Lage O.M."/>
            <person name="Pohl T."/>
            <person name="Merkel B.J."/>
            <person name="Hornburger P."/>
            <person name="Mueller R.-W."/>
            <person name="Bruemmer F."/>
            <person name="Labrenz M."/>
            <person name="Spormann A.M."/>
            <person name="Op den Camp H."/>
            <person name="Overmann J."/>
            <person name="Amann R."/>
            <person name="Jetten M.S.M."/>
            <person name="Mascher T."/>
            <person name="Medema M.H."/>
            <person name="Devos D.P."/>
            <person name="Kaster A.-K."/>
            <person name="Ovreas L."/>
            <person name="Rohde M."/>
            <person name="Galperin M.Y."/>
            <person name="Jogler C."/>
        </authorList>
    </citation>
    <scope>NUCLEOTIDE SEQUENCE [LARGE SCALE GENOMIC DNA]</scope>
    <source>
        <strain evidence="1 2">Pla175</strain>
    </source>
</reference>
<accession>A0A518DDN7</accession>
<dbReference type="AlphaFoldDB" id="A0A518DDN7"/>
<dbReference type="OrthoDB" id="214208at2"/>
<gene>
    <name evidence="1" type="ORF">Pla175_29790</name>
</gene>
<name>A0A518DDN7_9BACT</name>
<dbReference type="Proteomes" id="UP000317429">
    <property type="component" value="Chromosome"/>
</dbReference>
<evidence type="ECO:0008006" key="3">
    <source>
        <dbReference type="Google" id="ProtNLM"/>
    </source>
</evidence>
<dbReference type="PROSITE" id="PS51257">
    <property type="entry name" value="PROKAR_LIPOPROTEIN"/>
    <property type="match status" value="1"/>
</dbReference>
<dbReference type="EMBL" id="CP036291">
    <property type="protein sequence ID" value="QDU89587.1"/>
    <property type="molecule type" value="Genomic_DNA"/>
</dbReference>
<protein>
    <recommendedName>
        <fullName evidence="3">Carboxypeptidase regulatory-like domain-containing protein</fullName>
    </recommendedName>
</protein>